<dbReference type="CDD" id="cd00093">
    <property type="entry name" value="HTH_XRE"/>
    <property type="match status" value="1"/>
</dbReference>
<dbReference type="AlphaFoldDB" id="A0A512DAM6"/>
<dbReference type="PANTHER" id="PTHR46797:SF1">
    <property type="entry name" value="METHYLPHOSPHONATE SYNTHASE"/>
    <property type="match status" value="1"/>
</dbReference>
<dbReference type="InterPro" id="IPR001387">
    <property type="entry name" value="Cro/C1-type_HTH"/>
</dbReference>
<evidence type="ECO:0000259" key="2">
    <source>
        <dbReference type="PROSITE" id="PS50943"/>
    </source>
</evidence>
<dbReference type="SUPFAM" id="SSF47413">
    <property type="entry name" value="lambda repressor-like DNA-binding domains"/>
    <property type="match status" value="1"/>
</dbReference>
<dbReference type="GO" id="GO:0003700">
    <property type="term" value="F:DNA-binding transcription factor activity"/>
    <property type="evidence" value="ECO:0007669"/>
    <property type="project" value="TreeGrafter"/>
</dbReference>
<evidence type="ECO:0000256" key="1">
    <source>
        <dbReference type="ARBA" id="ARBA00023125"/>
    </source>
</evidence>
<dbReference type="Gene3D" id="1.10.260.40">
    <property type="entry name" value="lambda repressor-like DNA-binding domains"/>
    <property type="match status" value="1"/>
</dbReference>
<accession>A0A512DAM6</accession>
<dbReference type="InterPro" id="IPR013096">
    <property type="entry name" value="Cupin_2"/>
</dbReference>
<dbReference type="EMBL" id="BJYY01000010">
    <property type="protein sequence ID" value="GEO33536.1"/>
    <property type="molecule type" value="Genomic_DNA"/>
</dbReference>
<dbReference type="PANTHER" id="PTHR46797">
    <property type="entry name" value="HTH-TYPE TRANSCRIPTIONAL REGULATOR"/>
    <property type="match status" value="1"/>
</dbReference>
<dbReference type="Pfam" id="PF07883">
    <property type="entry name" value="Cupin_2"/>
    <property type="match status" value="1"/>
</dbReference>
<dbReference type="CDD" id="cd02209">
    <property type="entry name" value="cupin_XRE_C"/>
    <property type="match status" value="1"/>
</dbReference>
<dbReference type="Gene3D" id="2.60.120.10">
    <property type="entry name" value="Jelly Rolls"/>
    <property type="match status" value="1"/>
</dbReference>
<dbReference type="GO" id="GO:0005829">
    <property type="term" value="C:cytosol"/>
    <property type="evidence" value="ECO:0007669"/>
    <property type="project" value="TreeGrafter"/>
</dbReference>
<keyword evidence="1" id="KW-0238">DNA-binding</keyword>
<dbReference type="Proteomes" id="UP000321181">
    <property type="component" value="Unassembled WGS sequence"/>
</dbReference>
<name>A0A512DAM6_9CELL</name>
<dbReference type="SUPFAM" id="SSF51182">
    <property type="entry name" value="RmlC-like cupins"/>
    <property type="match status" value="1"/>
</dbReference>
<reference evidence="3 4" key="1">
    <citation type="submission" date="2019-07" db="EMBL/GenBank/DDBJ databases">
        <title>Whole genome shotgun sequence of Cellulomonas aerilata NBRC 106308.</title>
        <authorList>
            <person name="Hosoyama A."/>
            <person name="Uohara A."/>
            <person name="Ohji S."/>
            <person name="Ichikawa N."/>
        </authorList>
    </citation>
    <scope>NUCLEOTIDE SEQUENCE [LARGE SCALE GENOMIC DNA]</scope>
    <source>
        <strain evidence="3 4">NBRC 106308</strain>
    </source>
</reference>
<dbReference type="InterPro" id="IPR010982">
    <property type="entry name" value="Lambda_DNA-bd_dom_sf"/>
</dbReference>
<dbReference type="RefSeq" id="WP_307724979.1">
    <property type="nucleotide sequence ID" value="NZ_BAAARM010000002.1"/>
</dbReference>
<dbReference type="Pfam" id="PF13560">
    <property type="entry name" value="HTH_31"/>
    <property type="match status" value="1"/>
</dbReference>
<protein>
    <submittedName>
        <fullName evidence="3">XRE family transcriptional regulator</fullName>
    </submittedName>
</protein>
<sequence>MDKSGDAASEVLDALGERLRRRRRDRAMTLADLAAATGVSESLLSRLETGRRRPTIDVLLHLARVHQVTLDDLVGAPATADPRMHPRPSQRFGMTWLPLNGRPGGIQAYKLILPAGFGGSQPEQRSHEGYEWLYVLTGHLHLRLGDHELVLAAGDVA</sequence>
<evidence type="ECO:0000313" key="4">
    <source>
        <dbReference type="Proteomes" id="UP000321181"/>
    </source>
</evidence>
<dbReference type="InterPro" id="IPR011051">
    <property type="entry name" value="RmlC_Cupin_sf"/>
</dbReference>
<gene>
    <name evidence="3" type="ORF">CAE01nite_12610</name>
</gene>
<dbReference type="InterPro" id="IPR014710">
    <property type="entry name" value="RmlC-like_jellyroll"/>
</dbReference>
<dbReference type="GO" id="GO:0003677">
    <property type="term" value="F:DNA binding"/>
    <property type="evidence" value="ECO:0007669"/>
    <property type="project" value="UniProtKB-KW"/>
</dbReference>
<evidence type="ECO:0000313" key="3">
    <source>
        <dbReference type="EMBL" id="GEO33536.1"/>
    </source>
</evidence>
<dbReference type="InterPro" id="IPR050807">
    <property type="entry name" value="TransReg_Diox_bact_type"/>
</dbReference>
<feature type="domain" description="HTH cro/C1-type" evidence="2">
    <location>
        <begin position="19"/>
        <end position="73"/>
    </location>
</feature>
<comment type="caution">
    <text evidence="3">The sequence shown here is derived from an EMBL/GenBank/DDBJ whole genome shotgun (WGS) entry which is preliminary data.</text>
</comment>
<proteinExistence type="predicted"/>
<dbReference type="SMART" id="SM00530">
    <property type="entry name" value="HTH_XRE"/>
    <property type="match status" value="1"/>
</dbReference>
<dbReference type="PROSITE" id="PS50943">
    <property type="entry name" value="HTH_CROC1"/>
    <property type="match status" value="1"/>
</dbReference>
<organism evidence="3 4">
    <name type="scientific">Cellulomonas aerilata</name>
    <dbReference type="NCBI Taxonomy" id="515326"/>
    <lineage>
        <taxon>Bacteria</taxon>
        <taxon>Bacillati</taxon>
        <taxon>Actinomycetota</taxon>
        <taxon>Actinomycetes</taxon>
        <taxon>Micrococcales</taxon>
        <taxon>Cellulomonadaceae</taxon>
        <taxon>Cellulomonas</taxon>
    </lineage>
</organism>
<keyword evidence="4" id="KW-1185">Reference proteome</keyword>